<comment type="similarity">
    <text evidence="5">Belongs to the peptidase M24A family. Methionine aminopeptidase type 1 subfamily.</text>
</comment>
<feature type="binding site" evidence="5">
    <location>
        <position position="371"/>
    </location>
    <ligand>
        <name>a divalent metal cation</name>
        <dbReference type="ChEBI" id="CHEBI:60240"/>
        <label>2</label>
        <note>catalytic</note>
    </ligand>
</feature>
<feature type="binding site" evidence="5">
    <location>
        <position position="244"/>
    </location>
    <ligand>
        <name>a divalent metal cation</name>
        <dbReference type="ChEBI" id="CHEBI:60240"/>
        <label>1</label>
    </ligand>
</feature>
<gene>
    <name evidence="9" type="ORF">D9619_000142</name>
</gene>
<dbReference type="OrthoDB" id="3209743at2759"/>
<evidence type="ECO:0000256" key="2">
    <source>
        <dbReference type="ARBA" id="ARBA00022670"/>
    </source>
</evidence>
<dbReference type="InterPro" id="IPR036005">
    <property type="entry name" value="Creatinase/aminopeptidase-like"/>
</dbReference>
<evidence type="ECO:0000256" key="3">
    <source>
        <dbReference type="ARBA" id="ARBA00022723"/>
    </source>
</evidence>
<keyword evidence="4 5" id="KW-0378">Hydrolase</keyword>
<dbReference type="EMBL" id="JAACJJ010000028">
    <property type="protein sequence ID" value="KAF5322312.1"/>
    <property type="molecule type" value="Genomic_DNA"/>
</dbReference>
<dbReference type="PRINTS" id="PR00599">
    <property type="entry name" value="MAPEPTIDASE"/>
</dbReference>
<evidence type="ECO:0000313" key="9">
    <source>
        <dbReference type="EMBL" id="KAF5322312.1"/>
    </source>
</evidence>
<dbReference type="HAMAP" id="MF_01974">
    <property type="entry name" value="MetAP_1"/>
    <property type="match status" value="1"/>
</dbReference>
<feature type="binding site" evidence="5">
    <location>
        <position position="244"/>
    </location>
    <ligand>
        <name>a divalent metal cation</name>
        <dbReference type="ChEBI" id="CHEBI:60240"/>
        <label>2</label>
        <note>catalytic</note>
    </ligand>
</feature>
<evidence type="ECO:0000313" key="10">
    <source>
        <dbReference type="Proteomes" id="UP000567179"/>
    </source>
</evidence>
<evidence type="ECO:0000259" key="8">
    <source>
        <dbReference type="Pfam" id="PF00557"/>
    </source>
</evidence>
<name>A0A8H5BHM2_9AGAR</name>
<evidence type="ECO:0000256" key="7">
    <source>
        <dbReference type="SAM" id="MobiDB-lite"/>
    </source>
</evidence>
<evidence type="ECO:0000256" key="5">
    <source>
        <dbReference type="HAMAP-Rule" id="MF_03174"/>
    </source>
</evidence>
<keyword evidence="2 5" id="KW-0645">Protease</keyword>
<feature type="binding site" evidence="5">
    <location>
        <position position="339"/>
    </location>
    <ligand>
        <name>a divalent metal cation</name>
        <dbReference type="ChEBI" id="CHEBI:60240"/>
        <label>2</label>
        <note>catalytic</note>
    </ligand>
</feature>
<comment type="catalytic activity">
    <reaction evidence="5 6">
        <text>Release of N-terminal amino acids, preferentially methionine, from peptides and arylamides.</text>
        <dbReference type="EC" id="3.4.11.18"/>
    </reaction>
</comment>
<proteinExistence type="inferred from homology"/>
<keyword evidence="1 5" id="KW-0031">Aminopeptidase</keyword>
<comment type="function">
    <text evidence="6">Cotranslationally removes the N-terminal methionine from nascent proteins. The N-terminal methionine is often cleaved when the second residue in the primary sequence is small and uncharged (Met-Ala-, Cys, Gly, Pro, Ser, Thr, or Val).</text>
</comment>
<feature type="region of interest" description="Disordered" evidence="7">
    <location>
        <begin position="58"/>
        <end position="79"/>
    </location>
</feature>
<dbReference type="InterPro" id="IPR000994">
    <property type="entry name" value="Pept_M24"/>
</dbReference>
<dbReference type="InterPro" id="IPR002467">
    <property type="entry name" value="Pept_M24A_MAP1"/>
</dbReference>
<protein>
    <recommendedName>
        <fullName evidence="6">Methionine aminopeptidase</fullName>
        <ecNumber evidence="6">3.4.11.18</ecNumber>
    </recommendedName>
</protein>
<keyword evidence="3 5" id="KW-0479">Metal-binding</keyword>
<dbReference type="GO" id="GO:0046872">
    <property type="term" value="F:metal ion binding"/>
    <property type="evidence" value="ECO:0007669"/>
    <property type="project" value="UniProtKB-UniRule"/>
</dbReference>
<dbReference type="NCBIfam" id="TIGR00500">
    <property type="entry name" value="met_pdase_I"/>
    <property type="match status" value="1"/>
</dbReference>
<feature type="binding site" evidence="5">
    <location>
        <position position="371"/>
    </location>
    <ligand>
        <name>a divalent metal cation</name>
        <dbReference type="ChEBI" id="CHEBI:60240"/>
        <label>1</label>
    </ligand>
</feature>
<dbReference type="CDD" id="cd01086">
    <property type="entry name" value="MetAP1"/>
    <property type="match status" value="1"/>
</dbReference>
<dbReference type="Pfam" id="PF00557">
    <property type="entry name" value="Peptidase_M24"/>
    <property type="match status" value="1"/>
</dbReference>
<reference evidence="9 10" key="1">
    <citation type="journal article" date="2020" name="ISME J.">
        <title>Uncovering the hidden diversity of litter-decomposition mechanisms in mushroom-forming fungi.</title>
        <authorList>
            <person name="Floudas D."/>
            <person name="Bentzer J."/>
            <person name="Ahren D."/>
            <person name="Johansson T."/>
            <person name="Persson P."/>
            <person name="Tunlid A."/>
        </authorList>
    </citation>
    <scope>NUCLEOTIDE SEQUENCE [LARGE SCALE GENOMIC DNA]</scope>
    <source>
        <strain evidence="9 10">CBS 101986</strain>
    </source>
</reference>
<dbReference type="PANTHER" id="PTHR43330">
    <property type="entry name" value="METHIONINE AMINOPEPTIDASE"/>
    <property type="match status" value="1"/>
</dbReference>
<dbReference type="AlphaFoldDB" id="A0A8H5BHM2"/>
<sequence length="386" mass="42163">MLQYARSSAFRIAHSRPHIPVGRLHTGPYAGRPTAVTRTPSQRVRCFTTALASKSAAMSQPRTLYQSEEQAEEADSESAEPYEDFGEYNILLPPEPFVFGTDHLKPYRVVPAHIPRPPYALREDGMPESSVSARLGNASGKIKLGGATEKRVREAAVLARRVREFAGAQVQVGATTSAIDAAIHDFIVENGAYPSPLGYQGFPRSCCTSINNIIAHGIPDERPLEDGDIINIDITIFLNGYHGDTSRTFLVGNVDEPGQDLVRITDEALERAIAGCGPGKPFRDIGKTIHEFLKDKQYSVSAQFTGHGINSVFHCAPWIHHALNDEPGVMEPGHCFTIEPAIVQGLNPRGWIFPDGWTASTENCARSAQVEHMVLITDTGVDVLTR</sequence>
<feature type="binding site" evidence="5">
    <location>
        <position position="216"/>
    </location>
    <ligand>
        <name>substrate</name>
    </ligand>
</feature>
<comment type="caution">
    <text evidence="9">The sequence shown here is derived from an EMBL/GenBank/DDBJ whole genome shotgun (WGS) entry which is preliminary data.</text>
</comment>
<accession>A0A8H5BHM2</accession>
<dbReference type="Gene3D" id="3.90.230.10">
    <property type="entry name" value="Creatinase/methionine aminopeptidase superfamily"/>
    <property type="match status" value="1"/>
</dbReference>
<feature type="binding site" evidence="5">
    <location>
        <position position="314"/>
    </location>
    <ligand>
        <name>substrate</name>
    </ligand>
</feature>
<dbReference type="GO" id="GO:0006508">
    <property type="term" value="P:proteolysis"/>
    <property type="evidence" value="ECO:0007669"/>
    <property type="project" value="UniProtKB-KW"/>
</dbReference>
<feature type="compositionally biased region" description="Acidic residues" evidence="7">
    <location>
        <begin position="69"/>
        <end position="79"/>
    </location>
</feature>
<feature type="binding site" evidence="5">
    <location>
        <position position="307"/>
    </location>
    <ligand>
        <name>a divalent metal cation</name>
        <dbReference type="ChEBI" id="CHEBI:60240"/>
        <label>2</label>
        <note>catalytic</note>
    </ligand>
</feature>
<dbReference type="InterPro" id="IPR001714">
    <property type="entry name" value="Pept_M24_MAP"/>
</dbReference>
<dbReference type="GO" id="GO:0004239">
    <property type="term" value="F:initiator methionyl aminopeptidase activity"/>
    <property type="evidence" value="ECO:0007669"/>
    <property type="project" value="UniProtKB-UniRule"/>
</dbReference>
<comment type="cofactor">
    <cofactor evidence="5">
        <name>Co(2+)</name>
        <dbReference type="ChEBI" id="CHEBI:48828"/>
    </cofactor>
    <cofactor evidence="5">
        <name>Zn(2+)</name>
        <dbReference type="ChEBI" id="CHEBI:29105"/>
    </cofactor>
    <cofactor evidence="5">
        <name>Mn(2+)</name>
        <dbReference type="ChEBI" id="CHEBI:29035"/>
    </cofactor>
    <cofactor evidence="5">
        <name>Fe(2+)</name>
        <dbReference type="ChEBI" id="CHEBI:29033"/>
    </cofactor>
    <text evidence="5">Binds 2 divalent metal cations per subunit. Has a high-affinity and a low affinity metal-binding site. The true nature of the physiological cofactor is under debate. The enzyme is active with cobalt, zinc, manganese or divalent iron ions. Most likely, methionine aminopeptidases function as mononuclear Fe(2+)-metalloproteases under physiological conditions, and the catalytically relevant metal-binding site has been assigned to the histidine-containing high-affinity site.</text>
</comment>
<dbReference type="Proteomes" id="UP000567179">
    <property type="component" value="Unassembled WGS sequence"/>
</dbReference>
<organism evidence="9 10">
    <name type="scientific">Psilocybe cf. subviscida</name>
    <dbReference type="NCBI Taxonomy" id="2480587"/>
    <lineage>
        <taxon>Eukaryota</taxon>
        <taxon>Fungi</taxon>
        <taxon>Dikarya</taxon>
        <taxon>Basidiomycota</taxon>
        <taxon>Agaricomycotina</taxon>
        <taxon>Agaricomycetes</taxon>
        <taxon>Agaricomycetidae</taxon>
        <taxon>Agaricales</taxon>
        <taxon>Agaricineae</taxon>
        <taxon>Strophariaceae</taxon>
        <taxon>Psilocybe</taxon>
    </lineage>
</organism>
<feature type="binding site" evidence="5">
    <location>
        <position position="233"/>
    </location>
    <ligand>
        <name>a divalent metal cation</name>
        <dbReference type="ChEBI" id="CHEBI:60240"/>
        <label>1</label>
    </ligand>
</feature>
<evidence type="ECO:0000256" key="4">
    <source>
        <dbReference type="ARBA" id="ARBA00022801"/>
    </source>
</evidence>
<keyword evidence="10" id="KW-1185">Reference proteome</keyword>
<evidence type="ECO:0000256" key="6">
    <source>
        <dbReference type="RuleBase" id="RU003653"/>
    </source>
</evidence>
<dbReference type="GO" id="GO:0070006">
    <property type="term" value="F:metalloaminopeptidase activity"/>
    <property type="evidence" value="ECO:0007669"/>
    <property type="project" value="UniProtKB-UniRule"/>
</dbReference>
<dbReference type="PANTHER" id="PTHR43330:SF8">
    <property type="entry name" value="METHIONINE AMINOPEPTIDASE 1D, MITOCHONDRIAL"/>
    <property type="match status" value="1"/>
</dbReference>
<dbReference type="SUPFAM" id="SSF55920">
    <property type="entry name" value="Creatinase/aminopeptidase"/>
    <property type="match status" value="1"/>
</dbReference>
<feature type="domain" description="Peptidase M24" evidence="8">
    <location>
        <begin position="151"/>
        <end position="378"/>
    </location>
</feature>
<dbReference type="EC" id="3.4.11.18" evidence="6"/>
<evidence type="ECO:0000256" key="1">
    <source>
        <dbReference type="ARBA" id="ARBA00022438"/>
    </source>
</evidence>